<name>A0ABP8DNT6_9ACTN</name>
<sequence>MQRTLRPISGRDELDLFRRLPYVLNSELDGDLTAGRRRAEWLWVALDGDRVVARAGWWARAGSAEPFLMDFFDFADGEVEAGEELLRAALDALVHDGATPPEYIRFIPPDWHDDPGAVQSRMAVLERLGARPLVERRRLEWRPGAGVPAASGRLRFREFSGTTEALDLMTQAVQGTLDAHHRTDLERLPPRAVAEEHLHGELVKYPSPHDWWRVATLPNGEPVGFVFPARNDYGPIIAYIGVLPQHRGHGYIDDVLAEGTRVLAGQDAPRIRATTDVGNVPMARAFARAGYDNYQNELNMTW</sequence>
<dbReference type="Gene3D" id="3.40.630.30">
    <property type="match status" value="1"/>
</dbReference>
<dbReference type="SUPFAM" id="SSF55729">
    <property type="entry name" value="Acyl-CoA N-acyltransferases (Nat)"/>
    <property type="match status" value="1"/>
</dbReference>
<dbReference type="RefSeq" id="WP_345137146.1">
    <property type="nucleotide sequence ID" value="NZ_BAABAT010000039.1"/>
</dbReference>
<evidence type="ECO:0000259" key="1">
    <source>
        <dbReference type="PROSITE" id="PS51186"/>
    </source>
</evidence>
<comment type="caution">
    <text evidence="2">The sequence shown here is derived from an EMBL/GenBank/DDBJ whole genome shotgun (WGS) entry which is preliminary data.</text>
</comment>
<evidence type="ECO:0000313" key="3">
    <source>
        <dbReference type="Proteomes" id="UP001500620"/>
    </source>
</evidence>
<proteinExistence type="predicted"/>
<gene>
    <name evidence="2" type="ORF">GCM10022255_088020</name>
</gene>
<keyword evidence="3" id="KW-1185">Reference proteome</keyword>
<dbReference type="Pfam" id="PF00583">
    <property type="entry name" value="Acetyltransf_1"/>
    <property type="match status" value="1"/>
</dbReference>
<dbReference type="InterPro" id="IPR000182">
    <property type="entry name" value="GNAT_dom"/>
</dbReference>
<dbReference type="PROSITE" id="PS51186">
    <property type="entry name" value="GNAT"/>
    <property type="match status" value="1"/>
</dbReference>
<evidence type="ECO:0000313" key="2">
    <source>
        <dbReference type="EMBL" id="GAA4260216.1"/>
    </source>
</evidence>
<accession>A0ABP8DNT6</accession>
<reference evidence="3" key="1">
    <citation type="journal article" date="2019" name="Int. J. Syst. Evol. Microbiol.">
        <title>The Global Catalogue of Microorganisms (GCM) 10K type strain sequencing project: providing services to taxonomists for standard genome sequencing and annotation.</title>
        <authorList>
            <consortium name="The Broad Institute Genomics Platform"/>
            <consortium name="The Broad Institute Genome Sequencing Center for Infectious Disease"/>
            <person name="Wu L."/>
            <person name="Ma J."/>
        </authorList>
    </citation>
    <scope>NUCLEOTIDE SEQUENCE [LARGE SCALE GENOMIC DNA]</scope>
    <source>
        <strain evidence="3">JCM 17441</strain>
    </source>
</reference>
<protein>
    <submittedName>
        <fullName evidence="2">GNAT family N-acetyltransferase</fullName>
    </submittedName>
</protein>
<dbReference type="InterPro" id="IPR016181">
    <property type="entry name" value="Acyl_CoA_acyltransferase"/>
</dbReference>
<dbReference type="EMBL" id="BAABAT010000039">
    <property type="protein sequence ID" value="GAA4260216.1"/>
    <property type="molecule type" value="Genomic_DNA"/>
</dbReference>
<dbReference type="Proteomes" id="UP001500620">
    <property type="component" value="Unassembled WGS sequence"/>
</dbReference>
<organism evidence="2 3">
    <name type="scientific">Dactylosporangium darangshiense</name>
    <dbReference type="NCBI Taxonomy" id="579108"/>
    <lineage>
        <taxon>Bacteria</taxon>
        <taxon>Bacillati</taxon>
        <taxon>Actinomycetota</taxon>
        <taxon>Actinomycetes</taxon>
        <taxon>Micromonosporales</taxon>
        <taxon>Micromonosporaceae</taxon>
        <taxon>Dactylosporangium</taxon>
    </lineage>
</organism>
<feature type="domain" description="N-acetyltransferase" evidence="1">
    <location>
        <begin position="154"/>
        <end position="302"/>
    </location>
</feature>